<organism evidence="6 7">
    <name type="scientific">Methylomonas rapida</name>
    <dbReference type="NCBI Taxonomy" id="2963939"/>
    <lineage>
        <taxon>Bacteria</taxon>
        <taxon>Pseudomonadati</taxon>
        <taxon>Pseudomonadota</taxon>
        <taxon>Gammaproteobacteria</taxon>
        <taxon>Methylococcales</taxon>
        <taxon>Methylococcaceae</taxon>
        <taxon>Methylomonas</taxon>
    </lineage>
</organism>
<dbReference type="PANTHER" id="PTHR30111:SF1">
    <property type="entry name" value="33 KDA CHAPERONIN"/>
    <property type="match status" value="1"/>
</dbReference>
<evidence type="ECO:0000313" key="6">
    <source>
        <dbReference type="EMBL" id="WAR43396.1"/>
    </source>
</evidence>
<dbReference type="InterPro" id="IPR016153">
    <property type="entry name" value="Heat_shock_Hsp33_N"/>
</dbReference>
<keyword evidence="5" id="KW-0676">Redox-active center</keyword>
<keyword evidence="4" id="KW-0143">Chaperone</keyword>
<dbReference type="RefSeq" id="WP_255188362.1">
    <property type="nucleotide sequence ID" value="NZ_CP113517.1"/>
</dbReference>
<evidence type="ECO:0000313" key="7">
    <source>
        <dbReference type="Proteomes" id="UP001162780"/>
    </source>
</evidence>
<gene>
    <name evidence="6" type="primary">hslO</name>
    <name evidence="6" type="ORF">NM686_013490</name>
</gene>
<dbReference type="InterPro" id="IPR023212">
    <property type="entry name" value="Hsp33_helix_hairpin_bin_dom_sf"/>
</dbReference>
<evidence type="ECO:0000256" key="1">
    <source>
        <dbReference type="ARBA" id="ARBA00022490"/>
    </source>
</evidence>
<dbReference type="EMBL" id="CP113517">
    <property type="protein sequence ID" value="WAR43396.1"/>
    <property type="molecule type" value="Genomic_DNA"/>
</dbReference>
<dbReference type="Gene3D" id="3.55.30.10">
    <property type="entry name" value="Hsp33 domain"/>
    <property type="match status" value="1"/>
</dbReference>
<sequence length="292" mass="33158">MKQQDCLRRFLFEEHGVRGEWVRLERSWQEAKQHQVLVNEVVESQLGQVLAATVLLSATIKFKGAMIMQIQGNGQVTALVAQVTNERKVRCLARSENSVTDTSLQKMMGEGSRLVLTVESDKAEPYQGIVGVAEDDLAGVLKTYFAQSEQLDTRLWLVANGTQAAGLFIQELPSEKHEREDWRRIEMLADTVTAEEMLTLDCEELLHRLFHEEKVRLYEPEPVEFQCNCSRQKIGGTLLALGQSELNAILKERDRIEVDCQFCGAQYHFDRIDVQNLLVNAVANDNDSPTRH</sequence>
<dbReference type="PANTHER" id="PTHR30111">
    <property type="entry name" value="33 KDA CHAPERONIN"/>
    <property type="match status" value="1"/>
</dbReference>
<dbReference type="PIRSF" id="PIRSF005261">
    <property type="entry name" value="Heat_shock_Hsp33"/>
    <property type="match status" value="1"/>
</dbReference>
<keyword evidence="1" id="KW-0963">Cytoplasm</keyword>
<keyword evidence="7" id="KW-1185">Reference proteome</keyword>
<evidence type="ECO:0000256" key="3">
    <source>
        <dbReference type="ARBA" id="ARBA00023157"/>
    </source>
</evidence>
<accession>A0ABY7GG08</accession>
<protein>
    <submittedName>
        <fullName evidence="6">Hsp33 family molecular chaperone HslO</fullName>
    </submittedName>
</protein>
<keyword evidence="2" id="KW-0862">Zinc</keyword>
<name>A0ABY7GG08_9GAMM</name>
<evidence type="ECO:0000256" key="2">
    <source>
        <dbReference type="ARBA" id="ARBA00022833"/>
    </source>
</evidence>
<dbReference type="Pfam" id="PF01430">
    <property type="entry name" value="HSP33"/>
    <property type="match status" value="1"/>
</dbReference>
<dbReference type="InterPro" id="IPR016154">
    <property type="entry name" value="Heat_shock_Hsp33_C"/>
</dbReference>
<evidence type="ECO:0000256" key="4">
    <source>
        <dbReference type="ARBA" id="ARBA00023186"/>
    </source>
</evidence>
<keyword evidence="3" id="KW-1015">Disulfide bond</keyword>
<dbReference type="CDD" id="cd00498">
    <property type="entry name" value="Hsp33"/>
    <property type="match status" value="1"/>
</dbReference>
<dbReference type="NCBIfam" id="NF001033">
    <property type="entry name" value="PRK00114.1"/>
    <property type="match status" value="1"/>
</dbReference>
<dbReference type="SUPFAM" id="SSF118352">
    <property type="entry name" value="HSP33 redox switch-like"/>
    <property type="match status" value="1"/>
</dbReference>
<dbReference type="Gene3D" id="1.10.287.480">
    <property type="entry name" value="helix hairpin bin"/>
    <property type="match status" value="1"/>
</dbReference>
<dbReference type="Proteomes" id="UP001162780">
    <property type="component" value="Chromosome"/>
</dbReference>
<proteinExistence type="predicted"/>
<evidence type="ECO:0000256" key="5">
    <source>
        <dbReference type="ARBA" id="ARBA00023284"/>
    </source>
</evidence>
<reference evidence="6" key="1">
    <citation type="submission" date="2022-11" db="EMBL/GenBank/DDBJ databases">
        <title>Methylomonas rapida sp. nov., Carotenoid-Producing Obligate Methanotrophs with High Growth Characteristics and Biotechnological Potential.</title>
        <authorList>
            <person name="Tikhonova E.N."/>
            <person name="Suleimanov R.Z."/>
            <person name="Miroshnikov K."/>
            <person name="Oshkin I.Y."/>
            <person name="Belova S.E."/>
            <person name="Danilova O.V."/>
            <person name="Ashikhmin A."/>
            <person name="Konopkin A."/>
            <person name="But S.Y."/>
            <person name="Khmelenina V.N."/>
            <person name="Kuznetsov N."/>
            <person name="Pimenov N.V."/>
            <person name="Dedysh S.N."/>
        </authorList>
    </citation>
    <scope>NUCLEOTIDE SEQUENCE</scope>
    <source>
        <strain evidence="6">MP1</strain>
    </source>
</reference>
<dbReference type="Gene3D" id="3.90.1280.10">
    <property type="entry name" value="HSP33 redox switch-like"/>
    <property type="match status" value="1"/>
</dbReference>
<dbReference type="SUPFAM" id="SSF64397">
    <property type="entry name" value="Hsp33 domain"/>
    <property type="match status" value="1"/>
</dbReference>
<dbReference type="InterPro" id="IPR000397">
    <property type="entry name" value="Heat_shock_Hsp33"/>
</dbReference>